<name>A0A3P6SE29_CYLGO</name>
<feature type="transmembrane region" description="Helical" evidence="4">
    <location>
        <begin position="109"/>
        <end position="131"/>
    </location>
</feature>
<feature type="transmembrane region" description="Helical" evidence="4">
    <location>
        <begin position="28"/>
        <end position="52"/>
    </location>
</feature>
<comment type="subcellular location">
    <subcellularLocation>
        <location evidence="1">Membrane</location>
        <topology evidence="1">Multi-pass membrane protein</topology>
    </subcellularLocation>
</comment>
<keyword evidence="4" id="KW-0472">Membrane</keyword>
<evidence type="ECO:0000259" key="5">
    <source>
        <dbReference type="Pfam" id="PF16212"/>
    </source>
</evidence>
<dbReference type="GO" id="GO:0046872">
    <property type="term" value="F:metal ion binding"/>
    <property type="evidence" value="ECO:0007669"/>
    <property type="project" value="UniProtKB-KW"/>
</dbReference>
<feature type="domain" description="P-type ATPase C-terminal" evidence="5">
    <location>
        <begin position="1"/>
        <end position="179"/>
    </location>
</feature>
<sequence>MACDFAIARFRFLRRLLLVHGHWCYDRLALTFLFFLYKNTNNVFILFFFQFYDGWSAAFTNDPTYTILYPIIFSAVQPIIVGVFDQDRSAEDLLEDPSLYSSGRKGTKYTFSLFALSVIDGIWQAAVVYYVAHWTFVGYDCGLWTFGFYTSTGVMLTNAAHLSIEVRCWVSLSTSKFGPSSFFAFDNFHFMLVFFGSF</sequence>
<keyword evidence="7" id="KW-1185">Reference proteome</keyword>
<keyword evidence="4" id="KW-0812">Transmembrane</keyword>
<evidence type="ECO:0000256" key="1">
    <source>
        <dbReference type="ARBA" id="ARBA00004141"/>
    </source>
</evidence>
<dbReference type="PANTHER" id="PTHR24092">
    <property type="entry name" value="PROBABLE PHOSPHOLIPID-TRANSPORTING ATPASE"/>
    <property type="match status" value="1"/>
</dbReference>
<accession>A0A3P6SE29</accession>
<evidence type="ECO:0000313" key="6">
    <source>
        <dbReference type="EMBL" id="VDK70009.1"/>
    </source>
</evidence>
<evidence type="ECO:0000256" key="2">
    <source>
        <dbReference type="ARBA" id="ARBA00022723"/>
    </source>
</evidence>
<organism evidence="6 7">
    <name type="scientific">Cylicostephanus goldi</name>
    <name type="common">Nematode worm</name>
    <dbReference type="NCBI Taxonomy" id="71465"/>
    <lineage>
        <taxon>Eukaryota</taxon>
        <taxon>Metazoa</taxon>
        <taxon>Ecdysozoa</taxon>
        <taxon>Nematoda</taxon>
        <taxon>Chromadorea</taxon>
        <taxon>Rhabditida</taxon>
        <taxon>Rhabditina</taxon>
        <taxon>Rhabditomorpha</taxon>
        <taxon>Strongyloidea</taxon>
        <taxon>Strongylidae</taxon>
        <taxon>Cylicostephanus</taxon>
    </lineage>
</organism>
<proteinExistence type="predicted"/>
<evidence type="ECO:0000313" key="7">
    <source>
        <dbReference type="Proteomes" id="UP000271889"/>
    </source>
</evidence>
<evidence type="ECO:0000256" key="4">
    <source>
        <dbReference type="SAM" id="Phobius"/>
    </source>
</evidence>
<dbReference type="SUPFAM" id="SSF81665">
    <property type="entry name" value="Calcium ATPase, transmembrane domain M"/>
    <property type="match status" value="1"/>
</dbReference>
<dbReference type="Proteomes" id="UP000271889">
    <property type="component" value="Unassembled WGS sequence"/>
</dbReference>
<dbReference type="EMBL" id="UYRV01021664">
    <property type="protein sequence ID" value="VDK70009.1"/>
    <property type="molecule type" value="Genomic_DNA"/>
</dbReference>
<feature type="transmembrane region" description="Helical" evidence="4">
    <location>
        <begin position="143"/>
        <end position="164"/>
    </location>
</feature>
<reference evidence="6 7" key="1">
    <citation type="submission" date="2018-11" db="EMBL/GenBank/DDBJ databases">
        <authorList>
            <consortium name="Pathogen Informatics"/>
        </authorList>
    </citation>
    <scope>NUCLEOTIDE SEQUENCE [LARGE SCALE GENOMIC DNA]</scope>
</reference>
<dbReference type="GO" id="GO:0005886">
    <property type="term" value="C:plasma membrane"/>
    <property type="evidence" value="ECO:0007669"/>
    <property type="project" value="TreeGrafter"/>
</dbReference>
<protein>
    <recommendedName>
        <fullName evidence="5">P-type ATPase C-terminal domain-containing protein</fullName>
    </recommendedName>
</protein>
<dbReference type="GO" id="GO:0140326">
    <property type="term" value="F:ATPase-coupled intramembrane lipid transporter activity"/>
    <property type="evidence" value="ECO:0007669"/>
    <property type="project" value="TreeGrafter"/>
</dbReference>
<feature type="transmembrane region" description="Helical" evidence="4">
    <location>
        <begin position="64"/>
        <end position="84"/>
    </location>
</feature>
<evidence type="ECO:0000256" key="3">
    <source>
        <dbReference type="ARBA" id="ARBA00022842"/>
    </source>
</evidence>
<dbReference type="InterPro" id="IPR023298">
    <property type="entry name" value="ATPase_P-typ_TM_dom_sf"/>
</dbReference>
<dbReference type="Pfam" id="PF16212">
    <property type="entry name" value="PhoLip_ATPase_C"/>
    <property type="match status" value="1"/>
</dbReference>
<keyword evidence="3" id="KW-0460">Magnesium</keyword>
<dbReference type="OrthoDB" id="377733at2759"/>
<keyword evidence="2" id="KW-0479">Metal-binding</keyword>
<gene>
    <name evidence="6" type="ORF">CGOC_LOCUS6574</name>
</gene>
<dbReference type="AlphaFoldDB" id="A0A3P6SE29"/>
<keyword evidence="4" id="KW-1133">Transmembrane helix</keyword>
<dbReference type="InterPro" id="IPR032630">
    <property type="entry name" value="P_typ_ATPase_c"/>
</dbReference>
<dbReference type="GO" id="GO:0045332">
    <property type="term" value="P:phospholipid translocation"/>
    <property type="evidence" value="ECO:0007669"/>
    <property type="project" value="TreeGrafter"/>
</dbReference>
<dbReference type="PANTHER" id="PTHR24092:SF215">
    <property type="entry name" value="PHOSPHOLIPID-TRANSPORTING ATPASE"/>
    <property type="match status" value="1"/>
</dbReference>